<geneLocation type="plasmid" evidence="2 3">
    <name>unnamed1</name>
</geneLocation>
<keyword evidence="1" id="KW-0472">Membrane</keyword>
<feature type="transmembrane region" description="Helical" evidence="1">
    <location>
        <begin position="54"/>
        <end position="81"/>
    </location>
</feature>
<dbReference type="RefSeq" id="WP_085313168.1">
    <property type="nucleotide sequence ID" value="NZ_CP020744.1"/>
</dbReference>
<keyword evidence="1" id="KW-0812">Transmembrane</keyword>
<organism evidence="2 3">
    <name type="scientific">Bacillus mycoides</name>
    <dbReference type="NCBI Taxonomy" id="1405"/>
    <lineage>
        <taxon>Bacteria</taxon>
        <taxon>Bacillati</taxon>
        <taxon>Bacillota</taxon>
        <taxon>Bacilli</taxon>
        <taxon>Bacillales</taxon>
        <taxon>Bacillaceae</taxon>
        <taxon>Bacillus</taxon>
        <taxon>Bacillus cereus group</taxon>
    </lineage>
</organism>
<gene>
    <name evidence="2" type="ORF">B7492_30440</name>
</gene>
<feature type="transmembrane region" description="Helical" evidence="1">
    <location>
        <begin position="12"/>
        <end position="42"/>
    </location>
</feature>
<name>A0A1W6AHQ9_BACMY</name>
<accession>A0A1W6AHQ9</accession>
<keyword evidence="1" id="KW-1133">Transmembrane helix</keyword>
<proteinExistence type="predicted"/>
<dbReference type="Proteomes" id="UP000192932">
    <property type="component" value="Plasmid unnamed1"/>
</dbReference>
<evidence type="ECO:0000313" key="3">
    <source>
        <dbReference type="Proteomes" id="UP000192932"/>
    </source>
</evidence>
<keyword evidence="2" id="KW-0614">Plasmid</keyword>
<evidence type="ECO:0000313" key="2">
    <source>
        <dbReference type="EMBL" id="ARJ25397.1"/>
    </source>
</evidence>
<evidence type="ECO:0000256" key="1">
    <source>
        <dbReference type="SAM" id="Phobius"/>
    </source>
</evidence>
<dbReference type="AlphaFoldDB" id="A0A1W6AHQ9"/>
<protein>
    <recommendedName>
        <fullName evidence="4">DUF4870 domain-containing protein</fullName>
    </recommendedName>
</protein>
<dbReference type="EMBL" id="CP020744">
    <property type="protein sequence ID" value="ARJ25397.1"/>
    <property type="molecule type" value="Genomic_DNA"/>
</dbReference>
<reference evidence="2 3" key="1">
    <citation type="submission" date="2017-04" db="EMBL/GenBank/DDBJ databases">
        <title>The Characteristic of a Fine Plant Growth-Promoting Rhizobacteria Bacillus mycoides Gnyt1 and its Whole Genome Sequencing Analysis.</title>
        <authorList>
            <person name="Li J.H."/>
            <person name="Yao T."/>
        </authorList>
    </citation>
    <scope>NUCLEOTIDE SEQUENCE [LARGE SCALE GENOMIC DNA]</scope>
    <source>
        <strain evidence="2 3">Gnyt1</strain>
        <plasmid evidence="3">Plasmid unnamed1</plasmid>
    </source>
</reference>
<sequence>MNLSQEKNLKLMMHTITLLSFIILIFLGITIFYVPFIFYFIFKAKELRIIAIETAVYQLFTWIIALIWNTFVIRVLMFSMFHFDMNVSNISMILWAAPLYIMLTILLVFGPLKGLLYVLQGKDFHYPIISKWISK</sequence>
<feature type="transmembrane region" description="Helical" evidence="1">
    <location>
        <begin position="93"/>
        <end position="112"/>
    </location>
</feature>
<evidence type="ECO:0008006" key="4">
    <source>
        <dbReference type="Google" id="ProtNLM"/>
    </source>
</evidence>